<dbReference type="CDD" id="cd07438">
    <property type="entry name" value="PHP_HisPPase_AMP"/>
    <property type="match status" value="1"/>
</dbReference>
<dbReference type="RefSeq" id="WP_134081763.1">
    <property type="nucleotide sequence ID" value="NZ_SOQX01000002.1"/>
</dbReference>
<dbReference type="OrthoDB" id="9804333at2"/>
<accession>A0A4R8IQ02</accession>
<protein>
    <recommendedName>
        <fullName evidence="1">Polymerase/histidinol phosphatase N-terminal domain-containing protein</fullName>
    </recommendedName>
</protein>
<dbReference type="Gene3D" id="3.20.20.140">
    <property type="entry name" value="Metal-dependent hydrolases"/>
    <property type="match status" value="1"/>
</dbReference>
<feature type="domain" description="Polymerase/histidinol phosphatase N-terminal" evidence="1">
    <location>
        <begin position="5"/>
        <end position="70"/>
    </location>
</feature>
<evidence type="ECO:0000259" key="1">
    <source>
        <dbReference type="SMART" id="SM00481"/>
    </source>
</evidence>
<dbReference type="InterPro" id="IPR016195">
    <property type="entry name" value="Pol/histidinol_Pase-like"/>
</dbReference>
<dbReference type="PANTHER" id="PTHR42924">
    <property type="entry name" value="EXONUCLEASE"/>
    <property type="match status" value="1"/>
</dbReference>
<proteinExistence type="predicted"/>
<name>A0A4R8IQ02_9GAMM</name>
<dbReference type="InterPro" id="IPR052018">
    <property type="entry name" value="PHP_domain"/>
</dbReference>
<dbReference type="AlphaFoldDB" id="A0A4R8IQ02"/>
<evidence type="ECO:0000313" key="3">
    <source>
        <dbReference type="Proteomes" id="UP000294914"/>
    </source>
</evidence>
<gene>
    <name evidence="2" type="ORF">EDC23_1003</name>
</gene>
<reference evidence="2 3" key="1">
    <citation type="submission" date="2019-03" db="EMBL/GenBank/DDBJ databases">
        <title>Genomic Encyclopedia of Type Strains, Phase IV (KMG-IV): sequencing the most valuable type-strain genomes for metagenomic binning, comparative biology and taxonomic classification.</title>
        <authorList>
            <person name="Goeker M."/>
        </authorList>
    </citation>
    <scope>NUCLEOTIDE SEQUENCE [LARGE SCALE GENOMIC DNA]</scope>
    <source>
        <strain evidence="2 3">DSM 16326</strain>
    </source>
</reference>
<dbReference type="PANTHER" id="PTHR42924:SF3">
    <property type="entry name" value="POLYMERASE_HISTIDINOL PHOSPHATASE N-TERMINAL DOMAIN-CONTAINING PROTEIN"/>
    <property type="match status" value="1"/>
</dbReference>
<dbReference type="SMART" id="SM00481">
    <property type="entry name" value="POLIIIAc"/>
    <property type="match status" value="1"/>
</dbReference>
<sequence length="286" mass="30985">MTYRFDLHTHSTASDGTLSPTELVATAVEKGVDQLALTDHDTTAGLDEALTAARAQGIGLIPGIELSVSWAHQTLHVVGLHIDPTHPAMRGGIETQLGFRRWRAEEIGRRLEKAGIAGAYAGACQYASGELVGRTHFARYLVEQGHARDLKQVFKRYLVKGKPGHVPGEWATLEQALEWIQQAGGLAVIAHPARYKLSATRLRQLLGEFAGLGGAALEVVSGSHSRDDMLRFGQLSQTWNLAASSGSDYHGPENPYRDIGRLPELPPGCRPVWDSEAWARCIGEAA</sequence>
<evidence type="ECO:0000313" key="2">
    <source>
        <dbReference type="EMBL" id="TDY02628.1"/>
    </source>
</evidence>
<dbReference type="GO" id="GO:0035312">
    <property type="term" value="F:5'-3' DNA exonuclease activity"/>
    <property type="evidence" value="ECO:0007669"/>
    <property type="project" value="TreeGrafter"/>
</dbReference>
<dbReference type="Gene3D" id="1.10.150.650">
    <property type="match status" value="1"/>
</dbReference>
<organism evidence="2 3">
    <name type="scientific">Thiohalophilus thiocyanatoxydans</name>
    <dbReference type="NCBI Taxonomy" id="381308"/>
    <lineage>
        <taxon>Bacteria</taxon>
        <taxon>Pseudomonadati</taxon>
        <taxon>Pseudomonadota</taxon>
        <taxon>Gammaproteobacteria</taxon>
        <taxon>Thiohalomonadales</taxon>
        <taxon>Thiohalophilaceae</taxon>
        <taxon>Thiohalophilus</taxon>
    </lineage>
</organism>
<dbReference type="InterPro" id="IPR003141">
    <property type="entry name" value="Pol/His_phosphatase_N"/>
</dbReference>
<comment type="caution">
    <text evidence="2">The sequence shown here is derived from an EMBL/GenBank/DDBJ whole genome shotgun (WGS) entry which is preliminary data.</text>
</comment>
<dbReference type="SUPFAM" id="SSF89550">
    <property type="entry name" value="PHP domain-like"/>
    <property type="match status" value="1"/>
</dbReference>
<dbReference type="GO" id="GO:0004534">
    <property type="term" value="F:5'-3' RNA exonuclease activity"/>
    <property type="evidence" value="ECO:0007669"/>
    <property type="project" value="TreeGrafter"/>
</dbReference>
<keyword evidence="3" id="KW-1185">Reference proteome</keyword>
<dbReference type="EMBL" id="SOQX01000002">
    <property type="protein sequence ID" value="TDY02628.1"/>
    <property type="molecule type" value="Genomic_DNA"/>
</dbReference>
<dbReference type="Pfam" id="PF02811">
    <property type="entry name" value="PHP"/>
    <property type="match status" value="1"/>
</dbReference>
<dbReference type="InterPro" id="IPR004013">
    <property type="entry name" value="PHP_dom"/>
</dbReference>
<dbReference type="Proteomes" id="UP000294914">
    <property type="component" value="Unassembled WGS sequence"/>
</dbReference>